<accession>A0A1V8NRF0</accession>
<sequence>MKTVDVTPVIDGFRGVLGGLWRLFVYILPVILLAYAFEEFASRNLWLRDLILEHLGGNGLLALVLGFWLLSVKKMSFKVRQTLSIVVLVVLGVMFLVAQIPPLPVNP</sequence>
<dbReference type="RefSeq" id="WP_080861341.1">
    <property type="nucleotide sequence ID" value="NZ_NAEW01000042.1"/>
</dbReference>
<organism evidence="2 3">
    <name type="scientific">Citrobacter braakii</name>
    <dbReference type="NCBI Taxonomy" id="57706"/>
    <lineage>
        <taxon>Bacteria</taxon>
        <taxon>Pseudomonadati</taxon>
        <taxon>Pseudomonadota</taxon>
        <taxon>Gammaproteobacteria</taxon>
        <taxon>Enterobacterales</taxon>
        <taxon>Enterobacteriaceae</taxon>
        <taxon>Citrobacter</taxon>
        <taxon>Citrobacter freundii complex</taxon>
    </lineage>
</organism>
<evidence type="ECO:0000313" key="3">
    <source>
        <dbReference type="Proteomes" id="UP000192573"/>
    </source>
</evidence>
<proteinExistence type="predicted"/>
<reference evidence="2 3" key="1">
    <citation type="submission" date="2017-03" db="EMBL/GenBank/DDBJ databases">
        <authorList>
            <person name="Afonso C.L."/>
            <person name="Miller P.J."/>
            <person name="Scott M.A."/>
            <person name="Spackman E."/>
            <person name="Goraichik I."/>
            <person name="Dimitrov K.M."/>
            <person name="Suarez D.L."/>
            <person name="Swayne D.E."/>
        </authorList>
    </citation>
    <scope>NUCLEOTIDE SEQUENCE [LARGE SCALE GENOMIC DNA]</scope>
    <source>
        <strain evidence="2 3">ATCC 51113</strain>
    </source>
</reference>
<feature type="transmembrane region" description="Helical" evidence="1">
    <location>
        <begin position="20"/>
        <end position="38"/>
    </location>
</feature>
<keyword evidence="1" id="KW-1133">Transmembrane helix</keyword>
<dbReference type="AlphaFoldDB" id="A0A1V8NRF0"/>
<gene>
    <name evidence="2" type="ORF">BZK42_27205</name>
</gene>
<dbReference type="Proteomes" id="UP000192573">
    <property type="component" value="Unassembled WGS sequence"/>
</dbReference>
<protein>
    <submittedName>
        <fullName evidence="2">Uncharacterized protein</fullName>
    </submittedName>
</protein>
<feature type="transmembrane region" description="Helical" evidence="1">
    <location>
        <begin position="82"/>
        <end position="100"/>
    </location>
</feature>
<comment type="caution">
    <text evidence="2">The sequence shown here is derived from an EMBL/GenBank/DDBJ whole genome shotgun (WGS) entry which is preliminary data.</text>
</comment>
<keyword evidence="1" id="KW-0812">Transmembrane</keyword>
<feature type="transmembrane region" description="Helical" evidence="1">
    <location>
        <begin position="50"/>
        <end position="70"/>
    </location>
</feature>
<evidence type="ECO:0000256" key="1">
    <source>
        <dbReference type="SAM" id="Phobius"/>
    </source>
</evidence>
<dbReference type="EMBL" id="NAEW01000042">
    <property type="protein sequence ID" value="OQM38996.1"/>
    <property type="molecule type" value="Genomic_DNA"/>
</dbReference>
<keyword evidence="1" id="KW-0472">Membrane</keyword>
<name>A0A1V8NRF0_CITBR</name>
<evidence type="ECO:0000313" key="2">
    <source>
        <dbReference type="EMBL" id="OQM38996.1"/>
    </source>
</evidence>